<evidence type="ECO:0000256" key="5">
    <source>
        <dbReference type="ARBA" id="ARBA00022989"/>
    </source>
</evidence>
<feature type="transmembrane region" description="Helical" evidence="7">
    <location>
        <begin position="259"/>
        <end position="279"/>
    </location>
</feature>
<evidence type="ECO:0000256" key="3">
    <source>
        <dbReference type="ARBA" id="ARBA00022475"/>
    </source>
</evidence>
<keyword evidence="4 7" id="KW-0812">Transmembrane</keyword>
<dbReference type="GO" id="GO:0005886">
    <property type="term" value="C:plasma membrane"/>
    <property type="evidence" value="ECO:0007669"/>
    <property type="project" value="UniProtKB-SubCell"/>
</dbReference>
<gene>
    <name evidence="9" type="ORF">UFOPK2788_00751</name>
</gene>
<dbReference type="EMBL" id="CAEZYV010000111">
    <property type="protein sequence ID" value="CAB4740427.1"/>
    <property type="molecule type" value="Genomic_DNA"/>
</dbReference>
<keyword evidence="3" id="KW-1003">Cell membrane</keyword>
<accession>A0A6J6T0M6</accession>
<evidence type="ECO:0000256" key="4">
    <source>
        <dbReference type="ARBA" id="ARBA00022692"/>
    </source>
</evidence>
<dbReference type="PROSITE" id="PS50850">
    <property type="entry name" value="MFS"/>
    <property type="match status" value="1"/>
</dbReference>
<dbReference type="SUPFAM" id="SSF103473">
    <property type="entry name" value="MFS general substrate transporter"/>
    <property type="match status" value="1"/>
</dbReference>
<reference evidence="9" key="1">
    <citation type="submission" date="2020-05" db="EMBL/GenBank/DDBJ databases">
        <authorList>
            <person name="Chiriac C."/>
            <person name="Salcher M."/>
            <person name="Ghai R."/>
            <person name="Kavagutti S V."/>
        </authorList>
    </citation>
    <scope>NUCLEOTIDE SEQUENCE</scope>
</reference>
<feature type="transmembrane region" description="Helical" evidence="7">
    <location>
        <begin position="179"/>
        <end position="196"/>
    </location>
</feature>
<dbReference type="Gene3D" id="1.20.1250.20">
    <property type="entry name" value="MFS general substrate transporter like domains"/>
    <property type="match status" value="1"/>
</dbReference>
<feature type="transmembrane region" description="Helical" evidence="7">
    <location>
        <begin position="20"/>
        <end position="38"/>
    </location>
</feature>
<proteinExistence type="predicted"/>
<evidence type="ECO:0000256" key="7">
    <source>
        <dbReference type="SAM" id="Phobius"/>
    </source>
</evidence>
<dbReference type="CDD" id="cd06173">
    <property type="entry name" value="MFS_MefA_like"/>
    <property type="match status" value="1"/>
</dbReference>
<evidence type="ECO:0000313" key="9">
    <source>
        <dbReference type="EMBL" id="CAB4740427.1"/>
    </source>
</evidence>
<keyword evidence="6 7" id="KW-0472">Membrane</keyword>
<name>A0A6J6T0M6_9ZZZZ</name>
<evidence type="ECO:0000259" key="8">
    <source>
        <dbReference type="PROSITE" id="PS50850"/>
    </source>
</evidence>
<dbReference type="Pfam" id="PF05977">
    <property type="entry name" value="MFS_3"/>
    <property type="match status" value="1"/>
</dbReference>
<evidence type="ECO:0000256" key="2">
    <source>
        <dbReference type="ARBA" id="ARBA00022448"/>
    </source>
</evidence>
<sequence length="415" mass="44329">MTMAEKGSALRSFKHRNFRILFTANLVSNIGTWSQRVAQDWLVVTDLHRGGSALGIVTGLQFLPSLLFSLYSGVLADRFDKRKLLLISNLGGGLTSLILGILVIAEKVTLTHVFILAFLLGIFNALDAPVRQSFNSEVVGKSDVANAVSLNAANFNAGRLVGPAITGLMIKAFHTGPSFILNSISYLAVVIALLFMRKNELFLNKQIDDKPKISAAITYVKARPDLLAVMIIVFFAATFGLNFQIFNALISTKVFAKDAGAFGALGSILAIGALLAALISAKLDTKRNPKFIATFAILFGSSLVLISAAPSFAAYSAFLPICGLVALTTMISANSYVQVMTAANLRGRVMGIYLLIVLGGAPIGSPLIGWLSDLIGIRETIAICGAITSLAGITTYAILREKLNAFKNNQERNPN</sequence>
<comment type="subcellular location">
    <subcellularLocation>
        <location evidence="1">Cell membrane</location>
        <topology evidence="1">Multi-pass membrane protein</topology>
    </subcellularLocation>
</comment>
<keyword evidence="2" id="KW-0813">Transport</keyword>
<feature type="transmembrane region" description="Helical" evidence="7">
    <location>
        <begin position="50"/>
        <end position="72"/>
    </location>
</feature>
<evidence type="ECO:0000256" key="1">
    <source>
        <dbReference type="ARBA" id="ARBA00004651"/>
    </source>
</evidence>
<keyword evidence="5 7" id="KW-1133">Transmembrane helix</keyword>
<dbReference type="GO" id="GO:0022857">
    <property type="term" value="F:transmembrane transporter activity"/>
    <property type="evidence" value="ECO:0007669"/>
    <property type="project" value="InterPro"/>
</dbReference>
<dbReference type="InterPro" id="IPR020846">
    <property type="entry name" value="MFS_dom"/>
</dbReference>
<organism evidence="9">
    <name type="scientific">freshwater metagenome</name>
    <dbReference type="NCBI Taxonomy" id="449393"/>
    <lineage>
        <taxon>unclassified sequences</taxon>
        <taxon>metagenomes</taxon>
        <taxon>ecological metagenomes</taxon>
    </lineage>
</organism>
<feature type="domain" description="Major facilitator superfamily (MFS) profile" evidence="8">
    <location>
        <begin position="1"/>
        <end position="403"/>
    </location>
</feature>
<dbReference type="InterPro" id="IPR036259">
    <property type="entry name" value="MFS_trans_sf"/>
</dbReference>
<feature type="transmembrane region" description="Helical" evidence="7">
    <location>
        <begin position="84"/>
        <end position="104"/>
    </location>
</feature>
<feature type="transmembrane region" description="Helical" evidence="7">
    <location>
        <begin position="315"/>
        <end position="337"/>
    </location>
</feature>
<dbReference type="InterPro" id="IPR010290">
    <property type="entry name" value="TM_effector"/>
</dbReference>
<dbReference type="PANTHER" id="PTHR23513">
    <property type="entry name" value="INTEGRAL MEMBRANE EFFLUX PROTEIN-RELATED"/>
    <property type="match status" value="1"/>
</dbReference>
<evidence type="ECO:0000256" key="6">
    <source>
        <dbReference type="ARBA" id="ARBA00023136"/>
    </source>
</evidence>
<feature type="transmembrane region" description="Helical" evidence="7">
    <location>
        <begin position="291"/>
        <end position="309"/>
    </location>
</feature>
<feature type="transmembrane region" description="Helical" evidence="7">
    <location>
        <begin position="349"/>
        <end position="368"/>
    </location>
</feature>
<dbReference type="PANTHER" id="PTHR23513:SF11">
    <property type="entry name" value="STAPHYLOFERRIN A TRANSPORTER"/>
    <property type="match status" value="1"/>
</dbReference>
<protein>
    <submittedName>
        <fullName evidence="9">Unannotated protein</fullName>
    </submittedName>
</protein>
<feature type="transmembrane region" description="Helical" evidence="7">
    <location>
        <begin position="226"/>
        <end position="247"/>
    </location>
</feature>
<dbReference type="AlphaFoldDB" id="A0A6J6T0M6"/>
<feature type="transmembrane region" description="Helical" evidence="7">
    <location>
        <begin position="380"/>
        <end position="399"/>
    </location>
</feature>